<evidence type="ECO:0000313" key="3">
    <source>
        <dbReference type="Proteomes" id="UP000241071"/>
    </source>
</evidence>
<sequence length="306" mass="34880">MSKTKSTTSKSNKNKPKIRSIISHKTSLLGLRESNEDVELIEMNLIPQNDKYAHIDLFIVCDGHGGKEVAEFVAPEIKKYLMHPSNIYPLSKNKINKIYNNIQNKLIDHVDGIAETCGCTALVVVRYLDSFNKENIQIINIGDCRAVLCRNGIAEPLSKDHKPIWPDEKKRIDKVNQKYYPDVREIHFDHGDWRIGDLSVSRSFGDLDNTPHVTHIPDIYNKVLEYDDEFIVLACDGVWDVLQNHEVINFIKDHQENNNIQFYNVPGKYPNEEVSSNKNIARKLASYAIAKGSGDNVSAIIIFFVD</sequence>
<keyword evidence="3" id="KW-1185">Reference proteome</keyword>
<dbReference type="EMBL" id="KC008572">
    <property type="protein sequence ID" value="AGF85207.1"/>
    <property type="molecule type" value="Genomic_DNA"/>
</dbReference>
<dbReference type="GO" id="GO:0004722">
    <property type="term" value="F:protein serine/threonine phosphatase activity"/>
    <property type="evidence" value="ECO:0007669"/>
    <property type="project" value="InterPro"/>
</dbReference>
<organism evidence="2 3">
    <name type="scientific">Moumouvirus goulette</name>
    <dbReference type="NCBI Taxonomy" id="1247379"/>
    <lineage>
        <taxon>Viruses</taxon>
        <taxon>Varidnaviria</taxon>
        <taxon>Bamfordvirae</taxon>
        <taxon>Nucleocytoviricota</taxon>
        <taxon>Megaviricetes</taxon>
        <taxon>Imitervirales</taxon>
        <taxon>Mimiviridae</taxon>
        <taxon>Megamimivirinae</taxon>
        <taxon>Moumouvirus</taxon>
        <taxon>Moumouvirus goulettemassiliense</taxon>
    </lineage>
</organism>
<evidence type="ECO:0000313" key="2">
    <source>
        <dbReference type="EMBL" id="AGF85207.1"/>
    </source>
</evidence>
<accession>M1PWS0</accession>
<dbReference type="InterPro" id="IPR036457">
    <property type="entry name" value="PPM-type-like_dom_sf"/>
</dbReference>
<protein>
    <recommendedName>
        <fullName evidence="1">PPM-type phosphatase domain-containing protein</fullName>
    </recommendedName>
</protein>
<proteinExistence type="predicted"/>
<dbReference type="PROSITE" id="PS51746">
    <property type="entry name" value="PPM_2"/>
    <property type="match status" value="1"/>
</dbReference>
<dbReference type="CDD" id="cd00143">
    <property type="entry name" value="PP2Cc"/>
    <property type="match status" value="1"/>
</dbReference>
<dbReference type="InterPro" id="IPR001932">
    <property type="entry name" value="PPM-type_phosphatase-like_dom"/>
</dbReference>
<evidence type="ECO:0000259" key="1">
    <source>
        <dbReference type="PROSITE" id="PS51746"/>
    </source>
</evidence>
<dbReference type="SMART" id="SM00332">
    <property type="entry name" value="PP2Cc"/>
    <property type="match status" value="1"/>
</dbReference>
<dbReference type="PANTHER" id="PTHR13832:SF827">
    <property type="entry name" value="PROTEIN PHOSPHATASE 1L"/>
    <property type="match status" value="1"/>
</dbReference>
<dbReference type="SUPFAM" id="SSF81606">
    <property type="entry name" value="PP2C-like"/>
    <property type="match status" value="1"/>
</dbReference>
<reference evidence="2 3" key="1">
    <citation type="submission" date="2012-10" db="EMBL/GenBank/DDBJ databases">
        <title>Complete genome sequence of Moumouvirus goulette.</title>
        <authorList>
            <person name="Fournous G."/>
            <person name="Bougalmi M."/>
            <person name="Colson P."/>
        </authorList>
    </citation>
    <scope>NUCLEOTIDE SEQUENCE [LARGE SCALE GENOMIC DNA]</scope>
</reference>
<dbReference type="Gene3D" id="3.60.40.10">
    <property type="entry name" value="PPM-type phosphatase domain"/>
    <property type="match status" value="1"/>
</dbReference>
<name>M1PWS0_9VIRU</name>
<feature type="domain" description="PPM-type phosphatase" evidence="1">
    <location>
        <begin position="22"/>
        <end position="304"/>
    </location>
</feature>
<gene>
    <name evidence="2" type="ORF">glt_00398</name>
</gene>
<dbReference type="Pfam" id="PF00481">
    <property type="entry name" value="PP2C"/>
    <property type="match status" value="1"/>
</dbReference>
<dbReference type="PANTHER" id="PTHR13832">
    <property type="entry name" value="PROTEIN PHOSPHATASE 2C"/>
    <property type="match status" value="1"/>
</dbReference>
<dbReference type="Proteomes" id="UP000241071">
    <property type="component" value="Segment"/>
</dbReference>
<dbReference type="InterPro" id="IPR015655">
    <property type="entry name" value="PP2C"/>
</dbReference>